<organism evidence="1 2">
    <name type="scientific">Paractinoplanes hotanensis</name>
    <dbReference type="NCBI Taxonomy" id="2906497"/>
    <lineage>
        <taxon>Bacteria</taxon>
        <taxon>Bacillati</taxon>
        <taxon>Actinomycetota</taxon>
        <taxon>Actinomycetes</taxon>
        <taxon>Micromonosporales</taxon>
        <taxon>Micromonosporaceae</taxon>
        <taxon>Paractinoplanes</taxon>
    </lineage>
</organism>
<reference evidence="1 2" key="1">
    <citation type="submission" date="2022-06" db="EMBL/GenBank/DDBJ databases">
        <title>Actinoplanes abujensis sp. nov., isolated from Nigerian arid soil.</title>
        <authorList>
            <person name="Ding P."/>
        </authorList>
    </citation>
    <scope>NUCLEOTIDE SEQUENCE [LARGE SCALE GENOMIC DNA]</scope>
    <source>
        <strain evidence="2">TRM88002</strain>
    </source>
</reference>
<accession>A0ABT0YD26</accession>
<dbReference type="EMBL" id="JAMQOL010000054">
    <property type="protein sequence ID" value="MCM4083149.1"/>
    <property type="molecule type" value="Genomic_DNA"/>
</dbReference>
<sequence length="78" mass="7672">MCPGGGQRAQGEPAEVDLGAVIEAGVVEGALPGGRRQNPGAVVVRELAGAGQEIGVQVGLGRVRDPQAVSGRSGLSQA</sequence>
<evidence type="ECO:0000313" key="2">
    <source>
        <dbReference type="Proteomes" id="UP001523216"/>
    </source>
</evidence>
<dbReference type="Proteomes" id="UP001523216">
    <property type="component" value="Unassembled WGS sequence"/>
</dbReference>
<protein>
    <submittedName>
        <fullName evidence="1">Uncharacterized protein</fullName>
    </submittedName>
</protein>
<evidence type="ECO:0000313" key="1">
    <source>
        <dbReference type="EMBL" id="MCM4083149.1"/>
    </source>
</evidence>
<name>A0ABT0YD26_9ACTN</name>
<gene>
    <name evidence="1" type="ORF">LXN57_36920</name>
</gene>
<proteinExistence type="predicted"/>
<keyword evidence="2" id="KW-1185">Reference proteome</keyword>
<comment type="caution">
    <text evidence="1">The sequence shown here is derived from an EMBL/GenBank/DDBJ whole genome shotgun (WGS) entry which is preliminary data.</text>
</comment>